<protein>
    <submittedName>
        <fullName evidence="1">Uncharacterized protein</fullName>
    </submittedName>
</protein>
<evidence type="ECO:0000313" key="1">
    <source>
        <dbReference type="EMBL" id="KAK3767168.1"/>
    </source>
</evidence>
<name>A0AAE0ZCY4_9GAST</name>
<sequence length="302" mass="33406">MLVCKTPALPVAVGKQPAVPKIFHRLSGHGLHRGLMNPILPPVCANQSWIRKTKPASCYDYYLEAGRAARVYVSLHSTPTDDRADEESALTYQRAFTYSRNPQIKFPSVFTTPCEHPQTWVLLAQTAQLATDPFIVTIPARPYVFTFIFPYLTSPGEPPRVAQLSPAPAFICPVGFEGREKERNIDVVEDSRLEGSEGTRKLVQILMRKSDTEGTVLEDGERNSQATEVLVPIDGRATQQSRGAWSGHAETGRDSVQIRMIFGVRPGPDVTNLYSVLLQRAALSTSTAQSLIKCLSKRQSQL</sequence>
<evidence type="ECO:0000313" key="2">
    <source>
        <dbReference type="Proteomes" id="UP001283361"/>
    </source>
</evidence>
<dbReference type="EMBL" id="JAWDGP010004170">
    <property type="protein sequence ID" value="KAK3767168.1"/>
    <property type="molecule type" value="Genomic_DNA"/>
</dbReference>
<keyword evidence="2" id="KW-1185">Reference proteome</keyword>
<dbReference type="AlphaFoldDB" id="A0AAE0ZCY4"/>
<proteinExistence type="predicted"/>
<reference evidence="1" key="1">
    <citation type="journal article" date="2023" name="G3 (Bethesda)">
        <title>A reference genome for the long-term kleptoplast-retaining sea slug Elysia crispata morphotype clarki.</title>
        <authorList>
            <person name="Eastman K.E."/>
            <person name="Pendleton A.L."/>
            <person name="Shaikh M.A."/>
            <person name="Suttiyut T."/>
            <person name="Ogas R."/>
            <person name="Tomko P."/>
            <person name="Gavelis G."/>
            <person name="Widhalm J.R."/>
            <person name="Wisecaver J.H."/>
        </authorList>
    </citation>
    <scope>NUCLEOTIDE SEQUENCE</scope>
    <source>
        <strain evidence="1">ECLA1</strain>
    </source>
</reference>
<comment type="caution">
    <text evidence="1">The sequence shown here is derived from an EMBL/GenBank/DDBJ whole genome shotgun (WGS) entry which is preliminary data.</text>
</comment>
<organism evidence="1 2">
    <name type="scientific">Elysia crispata</name>
    <name type="common">lettuce slug</name>
    <dbReference type="NCBI Taxonomy" id="231223"/>
    <lineage>
        <taxon>Eukaryota</taxon>
        <taxon>Metazoa</taxon>
        <taxon>Spiralia</taxon>
        <taxon>Lophotrochozoa</taxon>
        <taxon>Mollusca</taxon>
        <taxon>Gastropoda</taxon>
        <taxon>Heterobranchia</taxon>
        <taxon>Euthyneura</taxon>
        <taxon>Panpulmonata</taxon>
        <taxon>Sacoglossa</taxon>
        <taxon>Placobranchoidea</taxon>
        <taxon>Plakobranchidae</taxon>
        <taxon>Elysia</taxon>
    </lineage>
</organism>
<accession>A0AAE0ZCY4</accession>
<dbReference type="Proteomes" id="UP001283361">
    <property type="component" value="Unassembled WGS sequence"/>
</dbReference>
<gene>
    <name evidence="1" type="ORF">RRG08_018039</name>
</gene>